<dbReference type="Pfam" id="PF00535">
    <property type="entry name" value="Glycos_transf_2"/>
    <property type="match status" value="1"/>
</dbReference>
<dbReference type="AlphaFoldDB" id="A0AAX0Q7V7"/>
<dbReference type="RefSeq" id="WP_095642119.1">
    <property type="nucleotide sequence ID" value="NZ_LMVO01000013.1"/>
</dbReference>
<dbReference type="InterPro" id="IPR029044">
    <property type="entry name" value="Nucleotide-diphossugar_trans"/>
</dbReference>
<reference evidence="2 3" key="1">
    <citation type="journal article" date="2017" name="BMC Genomics">
        <title>Genomic analysis of methanogenic archaea reveals a shift towards energy conservation.</title>
        <authorList>
            <person name="Gilmore S.P."/>
            <person name="Henske J.K."/>
            <person name="Sexton J.A."/>
            <person name="Solomon K.V."/>
            <person name="Seppala S."/>
            <person name="Yoo J.I."/>
            <person name="Huyett L.M."/>
            <person name="Pressman A."/>
            <person name="Cogan J.Z."/>
            <person name="Kivenson V."/>
            <person name="Peng X."/>
            <person name="Tan Y."/>
            <person name="Valentine D.L."/>
            <person name="O'Malley M.A."/>
        </authorList>
    </citation>
    <scope>NUCLEOTIDE SEQUENCE [LARGE SCALE GENOMIC DNA]</scope>
    <source>
        <strain evidence="2 3">XII</strain>
    </source>
</reference>
<sequence>MPPKVSVIIPIYNTEKYLRQCLDTIITQTLQDIEIICVDDGSTDKSLEILLQYQKKDERIVILTQQNKGGGAARNAGLKAARGEFLLFLDSDDFFEEHMLEKSYDKGKTDGADIVIFASKSYSEKKKRMLHAIAGVPKKAVSTIQPFNQMVIPDHLFSVFLSTPWNKFYRADFVRKNDLWFQELYVSNDVLFVCISLAIAERISVLNNVFVYYRVDMSKNCQANLYKHPFATYQANVALRERLLELNVYDKVETSYLNRVTTGSIRVLSKLKSHPEEHELLYTLLQSKGFDTLGVTESNQLKITEKRAYNYCMVIKKTPYSAFTRTNLISKLHYGFYHYYLMYQIPSLLHDGFAILREKGYLHTFSILVDKINV</sequence>
<comment type="caution">
    <text evidence="2">The sequence shown here is derived from an EMBL/GenBank/DDBJ whole genome shotgun (WGS) entry which is preliminary data.</text>
</comment>
<evidence type="ECO:0000313" key="2">
    <source>
        <dbReference type="EMBL" id="PAV09386.1"/>
    </source>
</evidence>
<accession>A0AAX0Q7V7</accession>
<dbReference type="PANTHER" id="PTHR22916:SF3">
    <property type="entry name" value="UDP-GLCNAC:BETAGAL BETA-1,3-N-ACETYLGLUCOSAMINYLTRANSFERASE-LIKE PROTEIN 1"/>
    <property type="match status" value="1"/>
</dbReference>
<protein>
    <recommendedName>
        <fullName evidence="1">Glycosyltransferase 2-like domain-containing protein</fullName>
    </recommendedName>
</protein>
<name>A0AAX0Q7V7_9EURY</name>
<dbReference type="Gene3D" id="3.90.550.10">
    <property type="entry name" value="Spore Coat Polysaccharide Biosynthesis Protein SpsA, Chain A"/>
    <property type="match status" value="1"/>
</dbReference>
<dbReference type="GO" id="GO:0016758">
    <property type="term" value="F:hexosyltransferase activity"/>
    <property type="evidence" value="ECO:0007669"/>
    <property type="project" value="UniProtKB-ARBA"/>
</dbReference>
<organism evidence="2 3">
    <name type="scientific">Methanocorpusculum parvum</name>
    <dbReference type="NCBI Taxonomy" id="2193"/>
    <lineage>
        <taxon>Archaea</taxon>
        <taxon>Methanobacteriati</taxon>
        <taxon>Methanobacteriota</taxon>
        <taxon>Stenosarchaea group</taxon>
        <taxon>Methanomicrobia</taxon>
        <taxon>Methanomicrobiales</taxon>
        <taxon>Methanocorpusculaceae</taxon>
        <taxon>Methanocorpusculum</taxon>
    </lineage>
</organism>
<dbReference type="EMBL" id="LMVO01000013">
    <property type="protein sequence ID" value="PAV09386.1"/>
    <property type="molecule type" value="Genomic_DNA"/>
</dbReference>
<dbReference type="PANTHER" id="PTHR22916">
    <property type="entry name" value="GLYCOSYLTRANSFERASE"/>
    <property type="match status" value="1"/>
</dbReference>
<gene>
    <name evidence="2" type="ORF">ASJ83_07895</name>
</gene>
<dbReference type="InterPro" id="IPR001173">
    <property type="entry name" value="Glyco_trans_2-like"/>
</dbReference>
<feature type="domain" description="Glycosyltransferase 2-like" evidence="1">
    <location>
        <begin position="6"/>
        <end position="134"/>
    </location>
</feature>
<dbReference type="Proteomes" id="UP000243820">
    <property type="component" value="Unassembled WGS sequence"/>
</dbReference>
<dbReference type="SUPFAM" id="SSF53448">
    <property type="entry name" value="Nucleotide-diphospho-sugar transferases"/>
    <property type="match status" value="1"/>
</dbReference>
<evidence type="ECO:0000259" key="1">
    <source>
        <dbReference type="Pfam" id="PF00535"/>
    </source>
</evidence>
<evidence type="ECO:0000313" key="3">
    <source>
        <dbReference type="Proteomes" id="UP000243820"/>
    </source>
</evidence>
<proteinExistence type="predicted"/>
<keyword evidence="3" id="KW-1185">Reference proteome</keyword>
<dbReference type="CDD" id="cd00761">
    <property type="entry name" value="Glyco_tranf_GTA_type"/>
    <property type="match status" value="1"/>
</dbReference>